<dbReference type="GO" id="GO:0003723">
    <property type="term" value="F:RNA binding"/>
    <property type="evidence" value="ECO:0007669"/>
    <property type="project" value="UniProtKB-KW"/>
</dbReference>
<evidence type="ECO:0000256" key="5">
    <source>
        <dbReference type="PROSITE-ProRule" id="PRU00182"/>
    </source>
</evidence>
<comment type="catalytic activity">
    <reaction evidence="3">
        <text>uridine(1911/1915/1917) in 23S rRNA = pseudouridine(1911/1915/1917) in 23S rRNA</text>
        <dbReference type="Rhea" id="RHEA:42524"/>
        <dbReference type="Rhea" id="RHEA-COMP:10097"/>
        <dbReference type="Rhea" id="RHEA-COMP:10098"/>
        <dbReference type="ChEBI" id="CHEBI:65314"/>
        <dbReference type="ChEBI" id="CHEBI:65315"/>
        <dbReference type="EC" id="5.4.99.23"/>
    </reaction>
</comment>
<dbReference type="InterPro" id="IPR036986">
    <property type="entry name" value="S4_RNA-bd_sf"/>
</dbReference>
<dbReference type="GO" id="GO:0000455">
    <property type="term" value="P:enzyme-directed rRNA pseudouridine synthesis"/>
    <property type="evidence" value="ECO:0007669"/>
    <property type="project" value="TreeGrafter"/>
</dbReference>
<dbReference type="AlphaFoldDB" id="A0A803GCT0"/>
<dbReference type="InterPro" id="IPR006225">
    <property type="entry name" value="PsdUridine_synth_RluC/D"/>
</dbReference>
<dbReference type="InterPro" id="IPR006224">
    <property type="entry name" value="PsdUridine_synth_RluA-like_CS"/>
</dbReference>
<dbReference type="Gene3D" id="3.10.290.10">
    <property type="entry name" value="RNA-binding S4 domain"/>
    <property type="match status" value="1"/>
</dbReference>
<dbReference type="CDD" id="cd02869">
    <property type="entry name" value="PseudoU_synth_RluA_like"/>
    <property type="match status" value="1"/>
</dbReference>
<protein>
    <recommendedName>
        <fullName evidence="6">Pseudouridine synthase</fullName>
        <ecNumber evidence="6">5.4.99.-</ecNumber>
    </recommendedName>
</protein>
<accession>A0A803GCT0</accession>
<dbReference type="OrthoDB" id="9807829at2"/>
<dbReference type="PANTHER" id="PTHR21600:SF44">
    <property type="entry name" value="RIBOSOMAL LARGE SUBUNIT PSEUDOURIDINE SYNTHASE D"/>
    <property type="match status" value="1"/>
</dbReference>
<evidence type="ECO:0000256" key="3">
    <source>
        <dbReference type="ARBA" id="ARBA00036882"/>
    </source>
</evidence>
<evidence type="ECO:0000256" key="6">
    <source>
        <dbReference type="RuleBase" id="RU362028"/>
    </source>
</evidence>
<dbReference type="NCBIfam" id="TIGR00005">
    <property type="entry name" value="rluA_subfam"/>
    <property type="match status" value="1"/>
</dbReference>
<dbReference type="EMBL" id="LR217737">
    <property type="protein sequence ID" value="VFP88138.1"/>
    <property type="molecule type" value="Genomic_DNA"/>
</dbReference>
<dbReference type="PROSITE" id="PS50889">
    <property type="entry name" value="S4"/>
    <property type="match status" value="1"/>
</dbReference>
<sequence>MSNKIELNAIVPQVSLKNRLDQILAELFPKYSRSILKQWILCRGVSVNGNIVDLAKTKMFGGEKICINVEVKKKDPWKAKDIPLHVVYEDPHIIVINKQENLVVHPGAGHDDDTVLNALIHYFPAIINVPRAGIVHRLDKDTTGLMIVAKTTFAHTHLVKDLQDRKIIREYEAIVMGRMIAGGIVKSPIARHPTKRTHMAIDYSGKPATTYYRVLKKFRAHTWLQLQLCTGRMHQIRVHMAHINYPLIGDPVYGGRPRLPKAASEAFISTLHAFKRQALHSTMLSIDHPVFGIQMKWHAQLPKDMVNLLNILEIDMNCYKE</sequence>
<evidence type="ECO:0000313" key="8">
    <source>
        <dbReference type="EMBL" id="VFP88138.1"/>
    </source>
</evidence>
<dbReference type="PANTHER" id="PTHR21600">
    <property type="entry name" value="MITOCHONDRIAL RNA PSEUDOURIDINE SYNTHASE"/>
    <property type="match status" value="1"/>
</dbReference>
<dbReference type="Pfam" id="PF00849">
    <property type="entry name" value="PseudoU_synth_2"/>
    <property type="match status" value="1"/>
</dbReference>
<dbReference type="InterPro" id="IPR002942">
    <property type="entry name" value="S4_RNA-bd"/>
</dbReference>
<dbReference type="EC" id="5.4.99.-" evidence="6"/>
<name>A0A803GCT0_9GAMM</name>
<comment type="catalytic activity">
    <reaction evidence="6">
        <text>a uridine in RNA = a pseudouridine in RNA</text>
        <dbReference type="Rhea" id="RHEA:48348"/>
        <dbReference type="Rhea" id="RHEA-COMP:12068"/>
        <dbReference type="Rhea" id="RHEA-COMP:12069"/>
        <dbReference type="ChEBI" id="CHEBI:65314"/>
        <dbReference type="ChEBI" id="CHEBI:65315"/>
    </reaction>
</comment>
<dbReference type="NCBIfam" id="NF008385">
    <property type="entry name" value="PRK11180.1"/>
    <property type="match status" value="1"/>
</dbReference>
<dbReference type="GO" id="GO:0160140">
    <property type="term" value="F:23S rRNA pseudouridine(1911/1915/1917) synthase activity"/>
    <property type="evidence" value="ECO:0007669"/>
    <property type="project" value="UniProtKB-EC"/>
</dbReference>
<comment type="function">
    <text evidence="6">Responsible for synthesis of pseudouridine from uracil.</text>
</comment>
<evidence type="ECO:0000256" key="1">
    <source>
        <dbReference type="ARBA" id="ARBA00010876"/>
    </source>
</evidence>
<evidence type="ECO:0000256" key="2">
    <source>
        <dbReference type="ARBA" id="ARBA00023235"/>
    </source>
</evidence>
<dbReference type="SMART" id="SM00363">
    <property type="entry name" value="S4"/>
    <property type="match status" value="1"/>
</dbReference>
<dbReference type="Pfam" id="PF01479">
    <property type="entry name" value="S4"/>
    <property type="match status" value="1"/>
</dbReference>
<evidence type="ECO:0000313" key="9">
    <source>
        <dbReference type="Proteomes" id="UP000294289"/>
    </source>
</evidence>
<feature type="active site" evidence="4">
    <location>
        <position position="139"/>
    </location>
</feature>
<dbReference type="SUPFAM" id="SSF55174">
    <property type="entry name" value="Alpha-L RNA-binding motif"/>
    <property type="match status" value="1"/>
</dbReference>
<dbReference type="Proteomes" id="UP000294289">
    <property type="component" value="Chromosome"/>
</dbReference>
<dbReference type="InterPro" id="IPR020103">
    <property type="entry name" value="PsdUridine_synth_cat_dom_sf"/>
</dbReference>
<dbReference type="PROSITE" id="PS01129">
    <property type="entry name" value="PSI_RLU"/>
    <property type="match status" value="1"/>
</dbReference>
<evidence type="ECO:0000259" key="7">
    <source>
        <dbReference type="SMART" id="SM00363"/>
    </source>
</evidence>
<comment type="similarity">
    <text evidence="1 6">Belongs to the pseudouridine synthase RluA family.</text>
</comment>
<dbReference type="SUPFAM" id="SSF55120">
    <property type="entry name" value="Pseudouridine synthase"/>
    <property type="match status" value="1"/>
</dbReference>
<organism evidence="8 9">
    <name type="scientific">Candidatus Erwinia haradaeae</name>
    <dbReference type="NCBI Taxonomy" id="1922217"/>
    <lineage>
        <taxon>Bacteria</taxon>
        <taxon>Pseudomonadati</taxon>
        <taxon>Pseudomonadota</taxon>
        <taxon>Gammaproteobacteria</taxon>
        <taxon>Enterobacterales</taxon>
        <taxon>Erwiniaceae</taxon>
        <taxon>Erwinia</taxon>
    </lineage>
</organism>
<dbReference type="CDD" id="cd00165">
    <property type="entry name" value="S4"/>
    <property type="match status" value="1"/>
</dbReference>
<proteinExistence type="inferred from homology"/>
<dbReference type="InterPro" id="IPR006145">
    <property type="entry name" value="PsdUridine_synth_RsuA/RluA"/>
</dbReference>
<evidence type="ECO:0000256" key="4">
    <source>
        <dbReference type="PIRSR" id="PIRSR606225-1"/>
    </source>
</evidence>
<dbReference type="RefSeq" id="WP_157991014.1">
    <property type="nucleotide sequence ID" value="NZ_LR217737.1"/>
</dbReference>
<dbReference type="Gene3D" id="3.30.2350.10">
    <property type="entry name" value="Pseudouridine synthase"/>
    <property type="match status" value="1"/>
</dbReference>
<reference evidence="8 9" key="1">
    <citation type="submission" date="2019-02" db="EMBL/GenBank/DDBJ databases">
        <authorList>
            <person name="Manzano-Marin A."/>
            <person name="Manzano-Marin A."/>
        </authorList>
    </citation>
    <scope>NUCLEOTIDE SEQUENCE [LARGE SCALE GENOMIC DNA]</scope>
    <source>
        <strain evidence="8 9">ErCipiceae</strain>
    </source>
</reference>
<keyword evidence="2 6" id="KW-0413">Isomerase</keyword>
<gene>
    <name evidence="8" type="primary">rluD</name>
    <name evidence="8" type="ORF">ERCIPICE3303_355</name>
</gene>
<keyword evidence="5" id="KW-0694">RNA-binding</keyword>
<dbReference type="InterPro" id="IPR050188">
    <property type="entry name" value="RluA_PseudoU_synthase"/>
</dbReference>
<feature type="domain" description="RNA-binding S4" evidence="7">
    <location>
        <begin position="18"/>
        <end position="83"/>
    </location>
</feature>